<evidence type="ECO:0000256" key="10">
    <source>
        <dbReference type="ARBA" id="ARBA00023228"/>
    </source>
</evidence>
<dbReference type="Pfam" id="PF14845">
    <property type="entry name" value="Glycohydro_20b2"/>
    <property type="match status" value="1"/>
</dbReference>
<feature type="disulfide bond" evidence="21">
    <location>
        <begin position="67"/>
        <end position="110"/>
    </location>
</feature>
<evidence type="ECO:0000256" key="9">
    <source>
        <dbReference type="ARBA" id="ARBA00023180"/>
    </source>
</evidence>
<dbReference type="SUPFAM" id="SSF55545">
    <property type="entry name" value="beta-N-acetylhexosaminidase-like domain"/>
    <property type="match status" value="1"/>
</dbReference>
<evidence type="ECO:0000256" key="15">
    <source>
        <dbReference type="ARBA" id="ARBA00045782"/>
    </source>
</evidence>
<keyword evidence="11 19" id="KW-0326">Glycosidase</keyword>
<comment type="catalytic activity">
    <reaction evidence="1 19">
        <text>Hydrolysis of terminal non-reducing N-acetyl-D-hexosamine residues in N-acetyl-beta-D-hexosaminides.</text>
        <dbReference type="EC" id="3.2.1.52"/>
    </reaction>
</comment>
<dbReference type="InterPro" id="IPR017853">
    <property type="entry name" value="GH"/>
</dbReference>
<evidence type="ECO:0000313" key="26">
    <source>
        <dbReference type="Proteomes" id="UP000694560"/>
    </source>
</evidence>
<dbReference type="PANTHER" id="PTHR22600">
    <property type="entry name" value="BETA-HEXOSAMINIDASE"/>
    <property type="match status" value="1"/>
</dbReference>
<proteinExistence type="inferred from homology"/>
<keyword evidence="8 21" id="KW-1015">Disulfide bond</keyword>
<comment type="function">
    <text evidence="15">Hydrolyzes the non-reducing end N-acetyl-D-hexosamine and/or sulfated N-acetyl-D-hexosamine of glycoconjugates, such as the oligosaccharide moieties from proteins and neutral glycolipids, or from certain mucopolysaccharides. The isozyme S is as active as the isozyme A on the anionic bis-sulfated glycans, the chondroitin-6-sulfate trisaccharide (C6S-3), and the dermatan sulfate pentasaccharide, and the sulfated glycosphingolipid SM2. The isozyme B does not hydrolyze each of these substrates, however hydrolyzes efficiently neutral oligosaccharide. Only the isozyme A is responsible for the degradation of GM2 gangliosides in the presence of GM2A.</text>
</comment>
<dbReference type="Gene3D" id="3.20.20.80">
    <property type="entry name" value="Glycosidases"/>
    <property type="match status" value="1"/>
</dbReference>
<evidence type="ECO:0000259" key="24">
    <source>
        <dbReference type="Pfam" id="PF14845"/>
    </source>
</evidence>
<evidence type="ECO:0000256" key="17">
    <source>
        <dbReference type="ARBA" id="ARBA00047301"/>
    </source>
</evidence>
<keyword evidence="4 22" id="KW-0732">Signal</keyword>
<evidence type="ECO:0000256" key="13">
    <source>
        <dbReference type="ARBA" id="ARBA00043767"/>
    </source>
</evidence>
<dbReference type="CDD" id="cd06562">
    <property type="entry name" value="GH20_HexA_HexB-like"/>
    <property type="match status" value="1"/>
</dbReference>
<keyword evidence="6" id="KW-0443">Lipid metabolism</keyword>
<evidence type="ECO:0000259" key="23">
    <source>
        <dbReference type="Pfam" id="PF00728"/>
    </source>
</evidence>
<comment type="similarity">
    <text evidence="3 19">Belongs to the glycosyl hydrolase 20 family.</text>
</comment>
<feature type="active site" description="Proton donor" evidence="20">
    <location>
        <position position="326"/>
    </location>
</feature>
<dbReference type="InterPro" id="IPR029018">
    <property type="entry name" value="Hex-like_dom2"/>
</dbReference>
<evidence type="ECO:0000256" key="21">
    <source>
        <dbReference type="PIRSR" id="PIRSR001093-2"/>
    </source>
</evidence>
<dbReference type="PIRSF" id="PIRSF001093">
    <property type="entry name" value="B-hxosamndse_ab_euk"/>
    <property type="match status" value="1"/>
</dbReference>
<dbReference type="PRINTS" id="PR00738">
    <property type="entry name" value="GLHYDRLASE20"/>
</dbReference>
<comment type="subunit">
    <text evidence="16">There are 3 beta-hexosaminidase isozymes: isozyme A (hexosaminidase A) is a heterodimer composed of one subunit alpha and one subunit beta (chain A and B); isozyme B (hexosaminidase B) is a homodimer of two beta subunits (two chains A and B); isozyme S (hexosaminidase S) is a homodimer of two alpha subunits. The composition of the dimer (isozyme A versus isozyme S) has a significant effect on the substrate specificity of the alpha subunit active site.</text>
</comment>
<dbReference type="SUPFAM" id="SSF51445">
    <property type="entry name" value="(Trans)glycosidases"/>
    <property type="match status" value="1"/>
</dbReference>
<feature type="domain" description="Glycoside hydrolase family 20 catalytic" evidence="23">
    <location>
        <begin position="170"/>
        <end position="489"/>
    </location>
</feature>
<evidence type="ECO:0000256" key="18">
    <source>
        <dbReference type="ARBA" id="ARBA00049464"/>
    </source>
</evidence>
<keyword evidence="26" id="KW-1185">Reference proteome</keyword>
<evidence type="ECO:0000256" key="8">
    <source>
        <dbReference type="ARBA" id="ARBA00023157"/>
    </source>
</evidence>
<dbReference type="PANTHER" id="PTHR22600:SF39">
    <property type="entry name" value="BETA-HEXOSAMINIDASE SUBUNIT ALPHA"/>
    <property type="match status" value="1"/>
</dbReference>
<feature type="disulfide bond" evidence="21">
    <location>
        <begin position="280"/>
        <end position="331"/>
    </location>
</feature>
<dbReference type="Pfam" id="PF00728">
    <property type="entry name" value="Glyco_hydro_20"/>
    <property type="match status" value="1"/>
</dbReference>
<dbReference type="GO" id="GO:0016020">
    <property type="term" value="C:membrane"/>
    <property type="evidence" value="ECO:0007669"/>
    <property type="project" value="TreeGrafter"/>
</dbReference>
<evidence type="ECO:0000256" key="20">
    <source>
        <dbReference type="PIRSR" id="PIRSR001093-1"/>
    </source>
</evidence>
<evidence type="ECO:0000256" key="3">
    <source>
        <dbReference type="ARBA" id="ARBA00006285"/>
    </source>
</evidence>
<dbReference type="GO" id="GO:0005975">
    <property type="term" value="P:carbohydrate metabolic process"/>
    <property type="evidence" value="ECO:0007669"/>
    <property type="project" value="InterPro"/>
</dbReference>
<reference evidence="25" key="1">
    <citation type="submission" date="2025-08" db="UniProtKB">
        <authorList>
            <consortium name="Ensembl"/>
        </authorList>
    </citation>
    <scope>IDENTIFICATION</scope>
</reference>
<evidence type="ECO:0000256" key="1">
    <source>
        <dbReference type="ARBA" id="ARBA00001231"/>
    </source>
</evidence>
<evidence type="ECO:0000256" key="2">
    <source>
        <dbReference type="ARBA" id="ARBA00004371"/>
    </source>
</evidence>
<keyword evidence="5 19" id="KW-0378">Hydrolase</keyword>
<dbReference type="Proteomes" id="UP000694560">
    <property type="component" value="Unplaced"/>
</dbReference>
<evidence type="ECO:0000256" key="4">
    <source>
        <dbReference type="ARBA" id="ARBA00022729"/>
    </source>
</evidence>
<dbReference type="InterPro" id="IPR029019">
    <property type="entry name" value="HEX_eukaryotic_N"/>
</dbReference>
<dbReference type="AlphaFoldDB" id="A0A8C5U8Z4"/>
<evidence type="ECO:0000256" key="16">
    <source>
        <dbReference type="ARBA" id="ARBA00046515"/>
    </source>
</evidence>
<keyword evidence="9" id="KW-0325">Glycoprotein</keyword>
<dbReference type="GO" id="GO:0004563">
    <property type="term" value="F:beta-N-acetylhexosaminidase activity"/>
    <property type="evidence" value="ECO:0007669"/>
    <property type="project" value="UniProtKB-EC"/>
</dbReference>
<dbReference type="EC" id="3.2.1.52" evidence="19"/>
<comment type="catalytic activity">
    <reaction evidence="13">
        <text>a ganglioside GM2 (d18:1(4E)) + H2O = a ganglioside GM3 (d18:1(4E)) + N-acetyl-beta-D-galactosamine</text>
        <dbReference type="Rhea" id="RHEA:47940"/>
        <dbReference type="ChEBI" id="CHEBI:15377"/>
        <dbReference type="ChEBI" id="CHEBI:28497"/>
        <dbReference type="ChEBI" id="CHEBI:60065"/>
        <dbReference type="ChEBI" id="CHEBI:71502"/>
    </reaction>
    <physiologicalReaction direction="left-to-right" evidence="13">
        <dbReference type="Rhea" id="RHEA:47941"/>
    </physiologicalReaction>
</comment>
<evidence type="ECO:0000256" key="11">
    <source>
        <dbReference type="ARBA" id="ARBA00023295"/>
    </source>
</evidence>
<dbReference type="FunFam" id="3.20.20.80:FF:000049">
    <property type="entry name" value="Beta-hexosaminidase A"/>
    <property type="match status" value="1"/>
</dbReference>
<name>A0A8C5U8Z4_9PASS</name>
<organism evidence="25 26">
    <name type="scientific">Malurus cyaneus samueli</name>
    <dbReference type="NCBI Taxonomy" id="2593467"/>
    <lineage>
        <taxon>Eukaryota</taxon>
        <taxon>Metazoa</taxon>
        <taxon>Chordata</taxon>
        <taxon>Craniata</taxon>
        <taxon>Vertebrata</taxon>
        <taxon>Euteleostomi</taxon>
        <taxon>Archelosauria</taxon>
        <taxon>Archosauria</taxon>
        <taxon>Dinosauria</taxon>
        <taxon>Saurischia</taxon>
        <taxon>Theropoda</taxon>
        <taxon>Coelurosauria</taxon>
        <taxon>Aves</taxon>
        <taxon>Neognathae</taxon>
        <taxon>Neoaves</taxon>
        <taxon>Telluraves</taxon>
        <taxon>Australaves</taxon>
        <taxon>Passeriformes</taxon>
        <taxon>Meliphagoidea</taxon>
        <taxon>Maluridae</taxon>
        <taxon>Malurus</taxon>
    </lineage>
</organism>
<feature type="disulfide bond" evidence="21">
    <location>
        <begin position="507"/>
        <end position="524"/>
    </location>
</feature>
<dbReference type="InterPro" id="IPR025705">
    <property type="entry name" value="Beta_hexosaminidase_sua/sub"/>
</dbReference>
<evidence type="ECO:0000256" key="14">
    <source>
        <dbReference type="ARBA" id="ARBA00043827"/>
    </source>
</evidence>
<feature type="domain" description="Beta-hexosaminidase eukaryotic type N-terminal" evidence="24">
    <location>
        <begin position="30"/>
        <end position="144"/>
    </location>
</feature>
<dbReference type="InterPro" id="IPR015883">
    <property type="entry name" value="Glyco_hydro_20_cat"/>
</dbReference>
<dbReference type="Gene3D" id="3.30.379.10">
    <property type="entry name" value="Chitobiase/beta-hexosaminidase domain 2-like"/>
    <property type="match status" value="1"/>
</dbReference>
<comment type="subcellular location">
    <subcellularLocation>
        <location evidence="2">Lysosome</location>
    </subcellularLocation>
</comment>
<comment type="catalytic activity">
    <reaction evidence="14">
        <text>a ganglioside GM2 + H2O = a ganglioside GM3 + N-acetyl-beta-D-galactosamine</text>
        <dbReference type="Rhea" id="RHEA:47968"/>
        <dbReference type="ChEBI" id="CHEBI:15377"/>
        <dbReference type="ChEBI" id="CHEBI:28497"/>
        <dbReference type="ChEBI" id="CHEBI:79210"/>
        <dbReference type="ChEBI" id="CHEBI:79218"/>
    </reaction>
    <physiologicalReaction direction="left-to-right" evidence="14">
        <dbReference type="Rhea" id="RHEA:47969"/>
    </physiologicalReaction>
</comment>
<sequence length="531" mass="59104">MGGGALQPSLLGLLLLPRCCCTAAGPAGAVWPQPQAQRSPLGGGRCLVPARRFRFAAANGSAVGPGCAVLDAAFQRYWPLCAWSVSFAENELSWEAPCSELLVYINTPGCDGFPSLDSKESYKLSVSKGSMLLSADTIWGALRGELCFPQGIPTPPYYINETEIVDFPRFPHRGLLLDTSRHYLPLRAILETLDVMAYNKFNVFHWHIVDDPSFPYESSTFPELSKQGAFNAMTHVYTASDVRTVIEHARLRGIRVIPEFDTPGHTLSWGPGAPGLLTPCYLGATPSGVYGPINPIVNSTYQFVTSLFQEVSSVFPDFFLHLGGDEVDFTCWKSNPEIRAFMREMGFGEDYKKLESFYIQRLLNIVSSLGKGYIVWQEVFDNDVKLRPDTIIHVWKENGMLYLNEMANVTRAGYQALLSAPWYLNRISYGQDWIEAYKVEPLNFPGSPEQKALVMGGEACMWGEYVDVTNLTPRLWPRAGAVAERLWSNETVGNVEDAYARLAEFRCTLLRRGVQAQPLFIGYCDQEFSGA</sequence>
<dbReference type="GO" id="GO:0005764">
    <property type="term" value="C:lysosome"/>
    <property type="evidence" value="ECO:0007669"/>
    <property type="project" value="UniProtKB-SubCell"/>
</dbReference>
<evidence type="ECO:0000256" key="22">
    <source>
        <dbReference type="SAM" id="SignalP"/>
    </source>
</evidence>
<reference evidence="25" key="2">
    <citation type="submission" date="2025-09" db="UniProtKB">
        <authorList>
            <consortium name="Ensembl"/>
        </authorList>
    </citation>
    <scope>IDENTIFICATION</scope>
</reference>
<protein>
    <recommendedName>
        <fullName evidence="19">Beta-hexosaminidase</fullName>
        <ecNumber evidence="19">3.2.1.52</ecNumber>
    </recommendedName>
</protein>
<comment type="catalytic activity">
    <reaction evidence="18">
        <text>N-acetyl-beta-D-6-sulfogalactosaminyl-(1-&gt;4)-alpha-L-iduronyl-(1-&gt;3)-N-acetyl-D-6-sulfogalactosamine + H2O = alpha-L-iduronyl-(1-&gt;3)-N-acetyl-D-6-sulfogalactosamine + N-acetyl-D-6-sulfogalactosamine</text>
        <dbReference type="Rhea" id="RHEA:64384"/>
        <dbReference type="ChEBI" id="CHEBI:15377"/>
        <dbReference type="ChEBI" id="CHEBI:152567"/>
        <dbReference type="ChEBI" id="CHEBI:152568"/>
        <dbReference type="ChEBI" id="CHEBI:153064"/>
    </reaction>
    <physiologicalReaction direction="left-to-right" evidence="18">
        <dbReference type="Rhea" id="RHEA:64385"/>
    </physiologicalReaction>
</comment>
<comment type="catalytic activity">
    <reaction evidence="17">
        <text>N-acetyl-beta-D-galactosaminyl-(1-&gt;4)-beta-D-3-sulfogalactosyl-(1-&gt;4)-beta-D-glucosyl-(1&lt;-&gt;1')-ceramide + H2O = a beta-D-3-sulfogalactosyl-(1-&gt;4)-beta-D-glucosyl-(1&lt;-&gt;1')-ceramide + N-acetyl-beta-D-galactosamine</text>
        <dbReference type="Rhea" id="RHEA:48276"/>
        <dbReference type="ChEBI" id="CHEBI:15377"/>
        <dbReference type="ChEBI" id="CHEBI:28497"/>
        <dbReference type="ChEBI" id="CHEBI:90163"/>
        <dbReference type="ChEBI" id="CHEBI:90164"/>
    </reaction>
    <physiologicalReaction direction="left-to-right" evidence="17">
        <dbReference type="Rhea" id="RHEA:48277"/>
    </physiologicalReaction>
</comment>
<keyword evidence="7" id="KW-0865">Zymogen</keyword>
<evidence type="ECO:0000256" key="19">
    <source>
        <dbReference type="PIRNR" id="PIRNR001093"/>
    </source>
</evidence>
<feature type="chain" id="PRO_5034367842" description="Beta-hexosaminidase" evidence="22">
    <location>
        <begin position="24"/>
        <end position="531"/>
    </location>
</feature>
<evidence type="ECO:0000256" key="6">
    <source>
        <dbReference type="ARBA" id="ARBA00023098"/>
    </source>
</evidence>
<keyword evidence="10" id="KW-0458">Lysosome</keyword>
<dbReference type="GO" id="GO:0030203">
    <property type="term" value="P:glycosaminoglycan metabolic process"/>
    <property type="evidence" value="ECO:0007669"/>
    <property type="project" value="TreeGrafter"/>
</dbReference>
<dbReference type="OrthoDB" id="428480at2759"/>
<feature type="signal peptide" evidence="22">
    <location>
        <begin position="1"/>
        <end position="23"/>
    </location>
</feature>
<evidence type="ECO:0000256" key="5">
    <source>
        <dbReference type="ARBA" id="ARBA00022801"/>
    </source>
</evidence>
<evidence type="ECO:0000256" key="12">
    <source>
        <dbReference type="ARBA" id="ARBA00023505"/>
    </source>
</evidence>
<accession>A0A8C5U8Z4</accession>
<evidence type="ECO:0000313" key="25">
    <source>
        <dbReference type="Ensembl" id="ENSMCSP00000018240.1"/>
    </source>
</evidence>
<comment type="catalytic activity">
    <reaction evidence="12">
        <text>beta-D-GalNAc-(1-&gt;4)-alpha-L-IdoA-(1-&gt;3)-beta-D-GalNAc-4-sulfate-(1-&gt;4)-alpha-L-IdoA-(1-&gt;3)-D-GalNAc-4-sulfate + H2O = alpha-L-IdoA-(1-&gt;3)-beta-D-GalNAc-4-sulfate-(1-&gt;4)-alpha-L-IdoA-(1-&gt;3)-D-GalNAc-4-sulfate + N-acetyl-D-galactosamine</text>
        <dbReference type="Rhea" id="RHEA:64372"/>
        <dbReference type="ChEBI" id="CHEBI:15377"/>
        <dbReference type="ChEBI" id="CHEBI:28037"/>
        <dbReference type="ChEBI" id="CHEBI:152565"/>
        <dbReference type="ChEBI" id="CHEBI:152566"/>
    </reaction>
    <physiologicalReaction direction="left-to-right" evidence="12">
        <dbReference type="Rhea" id="RHEA:64373"/>
    </physiologicalReaction>
</comment>
<dbReference type="Ensembl" id="ENSMCST00000018700.1">
    <property type="protein sequence ID" value="ENSMCSP00000018240.1"/>
    <property type="gene ID" value="ENSMCSG00000012480.1"/>
</dbReference>
<evidence type="ECO:0000256" key="7">
    <source>
        <dbReference type="ARBA" id="ARBA00023145"/>
    </source>
</evidence>
<dbReference type="GO" id="GO:0006689">
    <property type="term" value="P:ganglioside catabolic process"/>
    <property type="evidence" value="ECO:0007669"/>
    <property type="project" value="TreeGrafter"/>
</dbReference>